<dbReference type="Gene3D" id="3.30.700.10">
    <property type="entry name" value="Glycoprotein, Type 4 Pilin"/>
    <property type="match status" value="1"/>
</dbReference>
<keyword evidence="1" id="KW-1133">Transmembrane helix</keyword>
<accession>A0A7C2TFN2</accession>
<evidence type="ECO:0000256" key="1">
    <source>
        <dbReference type="SAM" id="Phobius"/>
    </source>
</evidence>
<proteinExistence type="predicted"/>
<dbReference type="EMBL" id="DSDS01000032">
    <property type="protein sequence ID" value="HET97360.1"/>
    <property type="molecule type" value="Genomic_DNA"/>
</dbReference>
<evidence type="ECO:0000313" key="2">
    <source>
        <dbReference type="EMBL" id="HET97360.1"/>
    </source>
</evidence>
<dbReference type="InterPro" id="IPR045584">
    <property type="entry name" value="Pilin-like"/>
</dbReference>
<dbReference type="AlphaFoldDB" id="A0A7C2TFN2"/>
<dbReference type="Pfam" id="PF07963">
    <property type="entry name" value="N_methyl"/>
    <property type="match status" value="1"/>
</dbReference>
<organism evidence="2">
    <name type="scientific">Desulfurivibrio alkaliphilus</name>
    <dbReference type="NCBI Taxonomy" id="427923"/>
    <lineage>
        <taxon>Bacteria</taxon>
        <taxon>Pseudomonadati</taxon>
        <taxon>Thermodesulfobacteriota</taxon>
        <taxon>Desulfobulbia</taxon>
        <taxon>Desulfobulbales</taxon>
        <taxon>Desulfobulbaceae</taxon>
        <taxon>Desulfurivibrio</taxon>
    </lineage>
</organism>
<dbReference type="Proteomes" id="UP000885986">
    <property type="component" value="Unassembled WGS sequence"/>
</dbReference>
<feature type="transmembrane region" description="Helical" evidence="1">
    <location>
        <begin position="12"/>
        <end position="33"/>
    </location>
</feature>
<protein>
    <submittedName>
        <fullName evidence="2">Prepilin-type N-terminal cleavage/methylation domain-containing protein</fullName>
    </submittedName>
</protein>
<reference evidence="2" key="1">
    <citation type="journal article" date="2020" name="mSystems">
        <title>Genome- and Community-Level Interaction Insights into Carbon Utilization and Element Cycling Functions of Hydrothermarchaeota in Hydrothermal Sediment.</title>
        <authorList>
            <person name="Zhou Z."/>
            <person name="Liu Y."/>
            <person name="Xu W."/>
            <person name="Pan J."/>
            <person name="Luo Z.H."/>
            <person name="Li M."/>
        </authorList>
    </citation>
    <scope>NUCLEOTIDE SEQUENCE [LARGE SCALE GENOMIC DNA]</scope>
    <source>
        <strain evidence="2">SpSt-1224</strain>
    </source>
</reference>
<dbReference type="SUPFAM" id="SSF54523">
    <property type="entry name" value="Pili subunits"/>
    <property type="match status" value="1"/>
</dbReference>
<sequence>MERKSLRRSQGGFTLIEIIAVLVILGILAAVAIPRFVNLQSDAQEKAVEAAIGAASSNATLSYAQFLLTNANAPTGITGNAWTGGTGTTDVAIPTNLGDFTASYSYATATGVVTIEITAGPAWFADSSATKTKTFTIQDS</sequence>
<keyword evidence="1" id="KW-0472">Membrane</keyword>
<keyword evidence="1" id="KW-0812">Transmembrane</keyword>
<dbReference type="NCBIfam" id="TIGR02532">
    <property type="entry name" value="IV_pilin_GFxxxE"/>
    <property type="match status" value="1"/>
</dbReference>
<dbReference type="PROSITE" id="PS00409">
    <property type="entry name" value="PROKAR_NTER_METHYL"/>
    <property type="match status" value="1"/>
</dbReference>
<comment type="caution">
    <text evidence="2">The sequence shown here is derived from an EMBL/GenBank/DDBJ whole genome shotgun (WGS) entry which is preliminary data.</text>
</comment>
<gene>
    <name evidence="2" type="ORF">ENN98_01390</name>
</gene>
<name>A0A7C2TFN2_9BACT</name>
<dbReference type="InterPro" id="IPR012902">
    <property type="entry name" value="N_methyl_site"/>
</dbReference>